<proteinExistence type="predicted"/>
<dbReference type="PANTHER" id="PTHR23502">
    <property type="entry name" value="MAJOR FACILITATOR SUPERFAMILY"/>
    <property type="match status" value="1"/>
</dbReference>
<evidence type="ECO:0000313" key="9">
    <source>
        <dbReference type="Proteomes" id="UP000758155"/>
    </source>
</evidence>
<evidence type="ECO:0000259" key="7">
    <source>
        <dbReference type="PROSITE" id="PS50850"/>
    </source>
</evidence>
<comment type="caution">
    <text evidence="8">The sequence shown here is derived from an EMBL/GenBank/DDBJ whole genome shotgun (WGS) entry which is preliminary data.</text>
</comment>
<dbReference type="Gene3D" id="1.20.1250.20">
    <property type="entry name" value="MFS general substrate transporter like domains"/>
    <property type="match status" value="1"/>
</dbReference>
<feature type="transmembrane region" description="Helical" evidence="6">
    <location>
        <begin position="157"/>
        <end position="177"/>
    </location>
</feature>
<feature type="domain" description="Major facilitator superfamily (MFS) profile" evidence="7">
    <location>
        <begin position="123"/>
        <end position="560"/>
    </location>
</feature>
<dbReference type="InterPro" id="IPR011701">
    <property type="entry name" value="MFS"/>
</dbReference>
<keyword evidence="4 6" id="KW-0472">Membrane</keyword>
<feature type="transmembrane region" description="Helical" evidence="6">
    <location>
        <begin position="358"/>
        <end position="385"/>
    </location>
</feature>
<keyword evidence="3 6" id="KW-1133">Transmembrane helix</keyword>
<dbReference type="CDD" id="cd17323">
    <property type="entry name" value="MFS_Tpo1_MDR_like"/>
    <property type="match status" value="1"/>
</dbReference>
<keyword evidence="9" id="KW-1185">Reference proteome</keyword>
<feature type="transmembrane region" description="Helical" evidence="6">
    <location>
        <begin position="397"/>
        <end position="417"/>
    </location>
</feature>
<comment type="subcellular location">
    <subcellularLocation>
        <location evidence="1">Membrane</location>
        <topology evidence="1">Multi-pass membrane protein</topology>
    </subcellularLocation>
</comment>
<evidence type="ECO:0000256" key="5">
    <source>
        <dbReference type="SAM" id="MobiDB-lite"/>
    </source>
</evidence>
<reference evidence="8" key="1">
    <citation type="submission" date="2019-04" db="EMBL/GenBank/DDBJ databases">
        <title>Sequencing of skin fungus with MAO and IRED activity.</title>
        <authorList>
            <person name="Marsaioli A.J."/>
            <person name="Bonatto J.M.C."/>
            <person name="Reis Junior O."/>
        </authorList>
    </citation>
    <scope>NUCLEOTIDE SEQUENCE</scope>
    <source>
        <strain evidence="8">28M1</strain>
    </source>
</reference>
<evidence type="ECO:0000256" key="1">
    <source>
        <dbReference type="ARBA" id="ARBA00004141"/>
    </source>
</evidence>
<dbReference type="AlphaFoldDB" id="A0A9P5C3B4"/>
<feature type="compositionally biased region" description="Basic and acidic residues" evidence="5">
    <location>
        <begin position="17"/>
        <end position="33"/>
    </location>
</feature>
<dbReference type="GO" id="GO:0016020">
    <property type="term" value="C:membrane"/>
    <property type="evidence" value="ECO:0007669"/>
    <property type="project" value="UniProtKB-SubCell"/>
</dbReference>
<feature type="transmembrane region" description="Helical" evidence="6">
    <location>
        <begin position="278"/>
        <end position="297"/>
    </location>
</feature>
<dbReference type="FunFam" id="1.20.1250.20:FF:000460">
    <property type="entry name" value="MFS multidrug transporter, putative"/>
    <property type="match status" value="1"/>
</dbReference>
<dbReference type="PROSITE" id="PS50850">
    <property type="entry name" value="MFS"/>
    <property type="match status" value="1"/>
</dbReference>
<evidence type="ECO:0000313" key="8">
    <source>
        <dbReference type="EMBL" id="KAF3043218.1"/>
    </source>
</evidence>
<dbReference type="SUPFAM" id="SSF103473">
    <property type="entry name" value="MFS general substrate transporter"/>
    <property type="match status" value="1"/>
</dbReference>
<dbReference type="Proteomes" id="UP000758155">
    <property type="component" value="Unassembled WGS sequence"/>
</dbReference>
<feature type="transmembrane region" description="Helical" evidence="6">
    <location>
        <begin position="463"/>
        <end position="486"/>
    </location>
</feature>
<dbReference type="InterPro" id="IPR020846">
    <property type="entry name" value="MFS_dom"/>
</dbReference>
<dbReference type="InterPro" id="IPR036259">
    <property type="entry name" value="MFS_trans_sf"/>
</dbReference>
<feature type="compositionally biased region" description="Acidic residues" evidence="5">
    <location>
        <begin position="56"/>
        <end position="66"/>
    </location>
</feature>
<name>A0A9P5C3B4_9PLEO</name>
<evidence type="ECO:0000256" key="2">
    <source>
        <dbReference type="ARBA" id="ARBA00022692"/>
    </source>
</evidence>
<evidence type="ECO:0000256" key="3">
    <source>
        <dbReference type="ARBA" id="ARBA00022989"/>
    </source>
</evidence>
<dbReference type="GO" id="GO:0022857">
    <property type="term" value="F:transmembrane transporter activity"/>
    <property type="evidence" value="ECO:0007669"/>
    <property type="project" value="InterPro"/>
</dbReference>
<accession>A0A9P5C3B4</accession>
<evidence type="ECO:0000256" key="6">
    <source>
        <dbReference type="SAM" id="Phobius"/>
    </source>
</evidence>
<gene>
    <name evidence="8" type="ORF">E8E12_009052</name>
</gene>
<feature type="transmembrane region" description="Helical" evidence="6">
    <location>
        <begin position="215"/>
        <end position="237"/>
    </location>
</feature>
<feature type="region of interest" description="Disordered" evidence="5">
    <location>
        <begin position="1"/>
        <end position="66"/>
    </location>
</feature>
<sequence>MSILNDKELQSSATSHTEADLEKGPTMPEKEVTVDQNVRKPHVPNQHPLNIPQNHEEEEPANDDELGADLEKHLTRKSTKGSKREDFVEKYPLSDLDAGLVGWDSQDDPLNPRNFPHKSKLFILFLVSAITFLSPLASSIFAPGIPFVNADFHNTSQLLGSFAVSVYVLGFAVGPLFLSPLSEIYGRCIILNISNVFFCAFTLGCALAPNLGGLIAMRFLAGVGGSACLTIGTGVIADLFVASQRGKAVAIYSMGILFGPILGPICGGFIAQRAGWRWDMWVVLIAGVLLTTGLFVFNRETNSIVLLNRKTLRLRTELQRPDLQNVMNKDKSAAALSPKVILLNGITRPLKLLATQPIVLLCSLYMSFLFGLLFLLFTTLTPVFISTYGWAPDITGLAYLGIGIGNFLGIGFVAKTSDATIIKLAKRNGGKYEPEMRLPLCVFFGLLIPVSFFWYGWTAHYKVHWIVPIISLVPFGFGLMGIFAPLQTYMIDCFPQYAASAIAGMTCLRCLFGGLLPLAGPSMYDTLGLGWGNSMLGFIAIAFIPAPALLFKYGKVVRERYPIKF</sequence>
<dbReference type="PANTHER" id="PTHR23502:SF33">
    <property type="entry name" value="MAJOR FACILITATOR SUPERFAMILY (MFS) PROFILE DOMAIN-CONTAINING PROTEIN-RELATED"/>
    <property type="match status" value="1"/>
</dbReference>
<feature type="transmembrane region" description="Helical" evidence="6">
    <location>
        <begin position="438"/>
        <end position="457"/>
    </location>
</feature>
<keyword evidence="2 6" id="KW-0812">Transmembrane</keyword>
<feature type="transmembrane region" description="Helical" evidence="6">
    <location>
        <begin position="249"/>
        <end position="272"/>
    </location>
</feature>
<feature type="transmembrane region" description="Helical" evidence="6">
    <location>
        <begin position="498"/>
        <end position="519"/>
    </location>
</feature>
<protein>
    <recommendedName>
        <fullName evidence="7">Major facilitator superfamily (MFS) profile domain-containing protein</fullName>
    </recommendedName>
</protein>
<dbReference type="OrthoDB" id="5296287at2759"/>
<organism evidence="8 9">
    <name type="scientific">Didymella heteroderae</name>
    <dbReference type="NCBI Taxonomy" id="1769908"/>
    <lineage>
        <taxon>Eukaryota</taxon>
        <taxon>Fungi</taxon>
        <taxon>Dikarya</taxon>
        <taxon>Ascomycota</taxon>
        <taxon>Pezizomycotina</taxon>
        <taxon>Dothideomycetes</taxon>
        <taxon>Pleosporomycetidae</taxon>
        <taxon>Pleosporales</taxon>
        <taxon>Pleosporineae</taxon>
        <taxon>Didymellaceae</taxon>
        <taxon>Didymella</taxon>
    </lineage>
</organism>
<feature type="transmembrane region" description="Helical" evidence="6">
    <location>
        <begin position="121"/>
        <end position="145"/>
    </location>
</feature>
<dbReference type="Pfam" id="PF07690">
    <property type="entry name" value="MFS_1"/>
    <property type="match status" value="1"/>
</dbReference>
<feature type="transmembrane region" description="Helical" evidence="6">
    <location>
        <begin position="189"/>
        <end position="209"/>
    </location>
</feature>
<feature type="transmembrane region" description="Helical" evidence="6">
    <location>
        <begin position="531"/>
        <end position="551"/>
    </location>
</feature>
<dbReference type="EMBL" id="SWKV01000013">
    <property type="protein sequence ID" value="KAF3043218.1"/>
    <property type="molecule type" value="Genomic_DNA"/>
</dbReference>
<evidence type="ECO:0000256" key="4">
    <source>
        <dbReference type="ARBA" id="ARBA00023136"/>
    </source>
</evidence>